<evidence type="ECO:0000313" key="2">
    <source>
        <dbReference type="Proteomes" id="UP001255856"/>
    </source>
</evidence>
<dbReference type="InterPro" id="IPR029058">
    <property type="entry name" value="AB_hydrolase_fold"/>
</dbReference>
<gene>
    <name evidence="1" type="ORF">QBZ16_003354</name>
</gene>
<evidence type="ECO:0008006" key="3">
    <source>
        <dbReference type="Google" id="ProtNLM"/>
    </source>
</evidence>
<keyword evidence="2" id="KW-1185">Reference proteome</keyword>
<reference evidence="1" key="1">
    <citation type="submission" date="2021-01" db="EMBL/GenBank/DDBJ databases">
        <authorList>
            <person name="Eckstrom K.M.E."/>
        </authorList>
    </citation>
    <scope>NUCLEOTIDE SEQUENCE</scope>
    <source>
        <strain evidence="1">UVCC 0001</strain>
    </source>
</reference>
<dbReference type="SUPFAM" id="SSF53474">
    <property type="entry name" value="alpha/beta-Hydrolases"/>
    <property type="match status" value="1"/>
</dbReference>
<proteinExistence type="predicted"/>
<dbReference type="EMBL" id="JASFZW010000004">
    <property type="protein sequence ID" value="KAK2078514.1"/>
    <property type="molecule type" value="Genomic_DNA"/>
</dbReference>
<evidence type="ECO:0000313" key="1">
    <source>
        <dbReference type="EMBL" id="KAK2078514.1"/>
    </source>
</evidence>
<dbReference type="PANTHER" id="PTHR47381:SF3">
    <property type="entry name" value="ALPHA_BETA-HYDROLASES SUPERFAMILY PROTEIN"/>
    <property type="match status" value="1"/>
</dbReference>
<dbReference type="Gene3D" id="3.40.50.1820">
    <property type="entry name" value="alpha/beta hydrolase"/>
    <property type="match status" value="1"/>
</dbReference>
<dbReference type="Proteomes" id="UP001255856">
    <property type="component" value="Unassembled WGS sequence"/>
</dbReference>
<dbReference type="PANTHER" id="PTHR47381">
    <property type="entry name" value="ALPHA/BETA-HYDROLASES SUPERFAMILY PROTEIN"/>
    <property type="match status" value="1"/>
</dbReference>
<name>A0AAD9IHD3_PROWI</name>
<protein>
    <recommendedName>
        <fullName evidence="3">Peptidase S9 prolyl oligopeptidase catalytic domain-containing protein</fullName>
    </recommendedName>
</protein>
<sequence>MHPTQSDVDGVAEKAGDLARRGFLAVCMDCRYHGARSGPSVARRDPAAYQRALVAAWRGSGERPFLLDNVRDLLTLADYLELHGPGLGADPARLGVTGVSLGGMHSWLWAVADTRVKAAAPIIGVQGFKYALENDCFHGRVSSLPILFAAAAKDLDPERQRITSAVVRAVWDKLLPGLLEEYDAPRSLPAIAPRSLLVVSGAQDPRCPIKGVYAAMQAAMLEYDELGAEDALDLIVEEETAHECTPTMWSAVLDWLQSALAAK</sequence>
<comment type="caution">
    <text evidence="1">The sequence shown here is derived from an EMBL/GenBank/DDBJ whole genome shotgun (WGS) entry which is preliminary data.</text>
</comment>
<accession>A0AAD9IHD3</accession>
<dbReference type="AlphaFoldDB" id="A0AAD9IHD3"/>
<organism evidence="1 2">
    <name type="scientific">Prototheca wickerhamii</name>
    <dbReference type="NCBI Taxonomy" id="3111"/>
    <lineage>
        <taxon>Eukaryota</taxon>
        <taxon>Viridiplantae</taxon>
        <taxon>Chlorophyta</taxon>
        <taxon>core chlorophytes</taxon>
        <taxon>Trebouxiophyceae</taxon>
        <taxon>Chlorellales</taxon>
        <taxon>Chlorellaceae</taxon>
        <taxon>Prototheca</taxon>
    </lineage>
</organism>